<dbReference type="EMBL" id="QRNO01000005">
    <property type="protein sequence ID" value="RHK52517.1"/>
    <property type="molecule type" value="Genomic_DNA"/>
</dbReference>
<name>A0A3R6G665_9BACT</name>
<dbReference type="OrthoDB" id="1033808at2"/>
<keyword evidence="3" id="KW-1185">Reference proteome</keyword>
<evidence type="ECO:0000313" key="3">
    <source>
        <dbReference type="Proteomes" id="UP000286598"/>
    </source>
</evidence>
<protein>
    <submittedName>
        <fullName evidence="2">Zinc ribbon domain-containing protein</fullName>
    </submittedName>
</protein>
<feature type="transmembrane region" description="Helical" evidence="1">
    <location>
        <begin position="297"/>
        <end position="313"/>
    </location>
</feature>
<dbReference type="PROSITE" id="PS51257">
    <property type="entry name" value="PROKAR_LIPOPROTEIN"/>
    <property type="match status" value="1"/>
</dbReference>
<comment type="caution">
    <text evidence="2">The sequence shown here is derived from an EMBL/GenBank/DDBJ whole genome shotgun (WGS) entry which is preliminary data.</text>
</comment>
<proteinExistence type="predicted"/>
<keyword evidence="1" id="KW-1133">Transmembrane helix</keyword>
<dbReference type="AlphaFoldDB" id="A0A3R6G665"/>
<keyword evidence="1" id="KW-0472">Membrane</keyword>
<organism evidence="2 3">
    <name type="scientific">Leyella stercorea</name>
    <dbReference type="NCBI Taxonomy" id="363265"/>
    <lineage>
        <taxon>Bacteria</taxon>
        <taxon>Pseudomonadati</taxon>
        <taxon>Bacteroidota</taxon>
        <taxon>Bacteroidia</taxon>
        <taxon>Bacteroidales</taxon>
        <taxon>Prevotellaceae</taxon>
        <taxon>Leyella</taxon>
    </lineage>
</organism>
<reference evidence="2 3" key="1">
    <citation type="submission" date="2018-08" db="EMBL/GenBank/DDBJ databases">
        <title>A genome reference for cultivated species of the human gut microbiota.</title>
        <authorList>
            <person name="Zou Y."/>
            <person name="Xue W."/>
            <person name="Luo G."/>
        </authorList>
    </citation>
    <scope>NUCLEOTIDE SEQUENCE [LARGE SCALE GENOMIC DNA]</scope>
    <source>
        <strain evidence="2 3">AF42-9</strain>
    </source>
</reference>
<dbReference type="Proteomes" id="UP000286598">
    <property type="component" value="Unassembled WGS sequence"/>
</dbReference>
<keyword evidence="1" id="KW-0812">Transmembrane</keyword>
<feature type="transmembrane region" description="Helical" evidence="1">
    <location>
        <begin position="242"/>
        <end position="262"/>
    </location>
</feature>
<sequence length="347" mass="39558">MHRFVKFISLLITTMALVGCYHSNPNGKVLPSTASSSTQTHEVAGYNLDSVSEMQNFNYEFYKTHHYAQNYNFVVRKDSIHLLKQQPEEMLSNMETDSFAIKKNSHIVVADIKILKDDPIDSVWIEIASDQYEFGWIHESELLKSVVPNDPISQFILTFSDVHLLIFLIIISLIAGGYVVYRLQRRKVKVVHFDDIDSFYPTLLAITVAAAATFYSSIQLFAPDTWHYFYFHPTLNPFALSPILAVFLISVWSMMIILIATIDDVYHKLSPTAATLYLCRLAAVCAANYIIFSITTLYYIGYVILVAYIYYALRVYARNNYFKYVCGNCGAKLHKKGECPKCGAMNS</sequence>
<accession>A0A3R6G665</accession>
<evidence type="ECO:0000313" key="2">
    <source>
        <dbReference type="EMBL" id="RHK52517.1"/>
    </source>
</evidence>
<feature type="transmembrane region" description="Helical" evidence="1">
    <location>
        <begin position="162"/>
        <end position="181"/>
    </location>
</feature>
<gene>
    <name evidence="2" type="ORF">DW060_02135</name>
</gene>
<feature type="transmembrane region" description="Helical" evidence="1">
    <location>
        <begin position="202"/>
        <end position="222"/>
    </location>
</feature>
<evidence type="ECO:0000256" key="1">
    <source>
        <dbReference type="SAM" id="Phobius"/>
    </source>
</evidence>